<dbReference type="Pfam" id="PF04355">
    <property type="entry name" value="BamE"/>
    <property type="match status" value="1"/>
</dbReference>
<dbReference type="PANTHER" id="PTHR30329">
    <property type="entry name" value="STATOR ELEMENT OF FLAGELLAR MOTOR COMPLEX"/>
    <property type="match status" value="1"/>
</dbReference>
<keyword evidence="3 5" id="KW-0472">Membrane</keyword>
<gene>
    <name evidence="8" type="ORF">SAMN05421733_101427</name>
</gene>
<dbReference type="Gene3D" id="3.30.1450.10">
    <property type="match status" value="1"/>
</dbReference>
<feature type="signal peptide" evidence="6">
    <location>
        <begin position="1"/>
        <end position="26"/>
    </location>
</feature>
<dbReference type="RefSeq" id="WP_092746674.1">
    <property type="nucleotide sequence ID" value="NZ_FMYL01000001.1"/>
</dbReference>
<dbReference type="AlphaFoldDB" id="A0A1G6GMK2"/>
<dbReference type="Pfam" id="PF00691">
    <property type="entry name" value="OmpA"/>
    <property type="match status" value="1"/>
</dbReference>
<evidence type="ECO:0000256" key="3">
    <source>
        <dbReference type="ARBA" id="ARBA00023136"/>
    </source>
</evidence>
<dbReference type="InterPro" id="IPR050330">
    <property type="entry name" value="Bact_OuterMem_StrucFunc"/>
</dbReference>
<dbReference type="STRING" id="1219383.SAMN05421733_101427"/>
<reference evidence="9" key="1">
    <citation type="submission" date="2016-09" db="EMBL/GenBank/DDBJ databases">
        <authorList>
            <person name="Varghese N."/>
            <person name="Submissions S."/>
        </authorList>
    </citation>
    <scope>NUCLEOTIDE SEQUENCE [LARGE SCALE GENOMIC DNA]</scope>
    <source>
        <strain evidence="9">ANC 4422</strain>
    </source>
</reference>
<evidence type="ECO:0000256" key="4">
    <source>
        <dbReference type="ARBA" id="ARBA00023237"/>
    </source>
</evidence>
<sequence length="264" mass="29796">MKMTSKKQCGLILGLSCMLATINTYADTAEISFPDISKSYLKQVQRYSYTTVANLDVGLTKDQYRHILGNPQFNEGIFFVKTWNYVLDIHKPNSDEYKRCQLRIDFDKHNIGERLSWKGEECQGLMDWGVNNTVVPVPVIAPVVKAPQQAYVLFAYDKSDVQSIEQTSLSLQDIATKIKQASAQEVKITGYTDPTGSYSYNQKLSEQRAYTVAKQLVSLGVSQNVIDVTAANKTTSFEQCKGEQRQHQSVSCNAPNRRVVIDWK</sequence>
<dbReference type="PRINTS" id="PR01021">
    <property type="entry name" value="OMPADOMAIN"/>
</dbReference>
<keyword evidence="2 6" id="KW-0732">Signal</keyword>
<evidence type="ECO:0000256" key="2">
    <source>
        <dbReference type="ARBA" id="ARBA00022729"/>
    </source>
</evidence>
<dbReference type="Gene3D" id="3.30.1330.60">
    <property type="entry name" value="OmpA-like domain"/>
    <property type="match status" value="1"/>
</dbReference>
<dbReference type="InterPro" id="IPR006665">
    <property type="entry name" value="OmpA-like"/>
</dbReference>
<accession>A0A1G6GMK2</accession>
<dbReference type="PROSITE" id="PS51123">
    <property type="entry name" value="OMPA_2"/>
    <property type="match status" value="1"/>
</dbReference>
<dbReference type="GO" id="GO:0009279">
    <property type="term" value="C:cell outer membrane"/>
    <property type="evidence" value="ECO:0007669"/>
    <property type="project" value="UniProtKB-SubCell"/>
</dbReference>
<evidence type="ECO:0000313" key="9">
    <source>
        <dbReference type="Proteomes" id="UP000242501"/>
    </source>
</evidence>
<dbReference type="InterPro" id="IPR006664">
    <property type="entry name" value="OMP_bac"/>
</dbReference>
<feature type="chain" id="PRO_5017439624" evidence="6">
    <location>
        <begin position="27"/>
        <end position="264"/>
    </location>
</feature>
<dbReference type="InterPro" id="IPR007450">
    <property type="entry name" value="BamE_dom"/>
</dbReference>
<dbReference type="EMBL" id="FMYL01000001">
    <property type="protein sequence ID" value="SDB83174.1"/>
    <property type="molecule type" value="Genomic_DNA"/>
</dbReference>
<dbReference type="CDD" id="cd07185">
    <property type="entry name" value="OmpA_C-like"/>
    <property type="match status" value="1"/>
</dbReference>
<keyword evidence="4" id="KW-0998">Cell outer membrane</keyword>
<dbReference type="SUPFAM" id="SSF103088">
    <property type="entry name" value="OmpA-like"/>
    <property type="match status" value="1"/>
</dbReference>
<dbReference type="NCBIfam" id="NF047726">
    <property type="entry name" value="AutTranAdhPGAsTpgA"/>
    <property type="match status" value="1"/>
</dbReference>
<evidence type="ECO:0000256" key="1">
    <source>
        <dbReference type="ARBA" id="ARBA00004442"/>
    </source>
</evidence>
<evidence type="ECO:0000256" key="5">
    <source>
        <dbReference type="PROSITE-ProRule" id="PRU00473"/>
    </source>
</evidence>
<dbReference type="Proteomes" id="UP000242501">
    <property type="component" value="Unassembled WGS sequence"/>
</dbReference>
<feature type="domain" description="OmpA-like" evidence="7">
    <location>
        <begin position="141"/>
        <end position="264"/>
    </location>
</feature>
<dbReference type="PANTHER" id="PTHR30329:SF21">
    <property type="entry name" value="LIPOPROTEIN YIAD-RELATED"/>
    <property type="match status" value="1"/>
</dbReference>
<evidence type="ECO:0000256" key="6">
    <source>
        <dbReference type="SAM" id="SignalP"/>
    </source>
</evidence>
<name>A0A1G6GMK2_9GAMM</name>
<comment type="subcellular location">
    <subcellularLocation>
        <location evidence="1">Cell outer membrane</location>
    </subcellularLocation>
</comment>
<evidence type="ECO:0000259" key="7">
    <source>
        <dbReference type="PROSITE" id="PS51123"/>
    </source>
</evidence>
<dbReference type="OrthoDB" id="1149075at2"/>
<protein>
    <submittedName>
        <fullName evidence="8">Beta-barrel assembly machine subunit BamE</fullName>
    </submittedName>
</protein>
<evidence type="ECO:0000313" key="8">
    <source>
        <dbReference type="EMBL" id="SDB83174.1"/>
    </source>
</evidence>
<dbReference type="InterPro" id="IPR037873">
    <property type="entry name" value="BamE-like"/>
</dbReference>
<keyword evidence="9" id="KW-1185">Reference proteome</keyword>
<organism evidence="8 9">
    <name type="scientific">Acinetobacter boissieri</name>
    <dbReference type="NCBI Taxonomy" id="1219383"/>
    <lineage>
        <taxon>Bacteria</taxon>
        <taxon>Pseudomonadati</taxon>
        <taxon>Pseudomonadota</taxon>
        <taxon>Gammaproteobacteria</taxon>
        <taxon>Moraxellales</taxon>
        <taxon>Moraxellaceae</taxon>
        <taxon>Acinetobacter</taxon>
    </lineage>
</organism>
<proteinExistence type="predicted"/>
<dbReference type="InterPro" id="IPR036737">
    <property type="entry name" value="OmpA-like_sf"/>
</dbReference>